<dbReference type="AlphaFoldDB" id="A0A2P2QCT2"/>
<evidence type="ECO:0000256" key="1">
    <source>
        <dbReference type="SAM" id="Phobius"/>
    </source>
</evidence>
<name>A0A2P2QCT2_RHIMU</name>
<protein>
    <submittedName>
        <fullName evidence="2">Uncharacterized protein</fullName>
    </submittedName>
</protein>
<feature type="transmembrane region" description="Helical" evidence="1">
    <location>
        <begin position="6"/>
        <end position="22"/>
    </location>
</feature>
<proteinExistence type="predicted"/>
<keyword evidence="1" id="KW-0472">Membrane</keyword>
<accession>A0A2P2QCT2</accession>
<organism evidence="2">
    <name type="scientific">Rhizophora mucronata</name>
    <name type="common">Asiatic mangrove</name>
    <dbReference type="NCBI Taxonomy" id="61149"/>
    <lineage>
        <taxon>Eukaryota</taxon>
        <taxon>Viridiplantae</taxon>
        <taxon>Streptophyta</taxon>
        <taxon>Embryophyta</taxon>
        <taxon>Tracheophyta</taxon>
        <taxon>Spermatophyta</taxon>
        <taxon>Magnoliopsida</taxon>
        <taxon>eudicotyledons</taxon>
        <taxon>Gunneridae</taxon>
        <taxon>Pentapetalae</taxon>
        <taxon>rosids</taxon>
        <taxon>fabids</taxon>
        <taxon>Malpighiales</taxon>
        <taxon>Rhizophoraceae</taxon>
        <taxon>Rhizophora</taxon>
    </lineage>
</organism>
<keyword evidence="1" id="KW-0812">Transmembrane</keyword>
<evidence type="ECO:0000313" key="2">
    <source>
        <dbReference type="EMBL" id="MBX64798.1"/>
    </source>
</evidence>
<sequence length="23" mass="2545">MKSGLSAYICGYCFVASFFYSIS</sequence>
<dbReference type="EMBL" id="GGEC01084314">
    <property type="protein sequence ID" value="MBX64798.1"/>
    <property type="molecule type" value="Transcribed_RNA"/>
</dbReference>
<reference evidence="2" key="1">
    <citation type="submission" date="2018-02" db="EMBL/GenBank/DDBJ databases">
        <title>Rhizophora mucronata_Transcriptome.</title>
        <authorList>
            <person name="Meera S.P."/>
            <person name="Sreeshan A."/>
            <person name="Augustine A."/>
        </authorList>
    </citation>
    <scope>NUCLEOTIDE SEQUENCE</scope>
    <source>
        <tissue evidence="2">Leaf</tissue>
    </source>
</reference>
<keyword evidence="1" id="KW-1133">Transmembrane helix</keyword>